<dbReference type="InterPro" id="IPR029068">
    <property type="entry name" value="Glyas_Bleomycin-R_OHBP_Dase"/>
</dbReference>
<protein>
    <recommendedName>
        <fullName evidence="1">VOC domain-containing protein</fullName>
    </recommendedName>
</protein>
<evidence type="ECO:0000259" key="1">
    <source>
        <dbReference type="PROSITE" id="PS51819"/>
    </source>
</evidence>
<feature type="domain" description="VOC" evidence="1">
    <location>
        <begin position="2"/>
        <end position="112"/>
    </location>
</feature>
<reference evidence="2 3" key="1">
    <citation type="journal article" date="2018" name="Sci. Rep.">
        <title>Raphidocelis subcapitata (=Pseudokirchneriella subcapitata) provides an insight into genome evolution and environmental adaptations in the Sphaeropleales.</title>
        <authorList>
            <person name="Suzuki S."/>
            <person name="Yamaguchi H."/>
            <person name="Nakajima N."/>
            <person name="Kawachi M."/>
        </authorList>
    </citation>
    <scope>NUCLEOTIDE SEQUENCE [LARGE SCALE GENOMIC DNA]</scope>
    <source>
        <strain evidence="2 3">NIES-35</strain>
    </source>
</reference>
<sequence length="128" mass="14385">MRLNQVTVGATDLPASIAFYRALGFTLIVRSDHYARFIVPDGEGTFSLHLAPAVPRDGAPVVYFECHDLDARYARLRDAGIVFDLPPTDQPWLWREAHLRDPAGNALIIFYAGVNRLDPPWRIRPEAS</sequence>
<organism evidence="2 3">
    <name type="scientific">Raphidocelis subcapitata</name>
    <dbReference type="NCBI Taxonomy" id="307507"/>
    <lineage>
        <taxon>Eukaryota</taxon>
        <taxon>Viridiplantae</taxon>
        <taxon>Chlorophyta</taxon>
        <taxon>core chlorophytes</taxon>
        <taxon>Chlorophyceae</taxon>
        <taxon>CS clade</taxon>
        <taxon>Sphaeropleales</taxon>
        <taxon>Selenastraceae</taxon>
        <taxon>Raphidocelis</taxon>
    </lineage>
</organism>
<evidence type="ECO:0000313" key="2">
    <source>
        <dbReference type="EMBL" id="GBF90518.1"/>
    </source>
</evidence>
<dbReference type="InterPro" id="IPR037523">
    <property type="entry name" value="VOC_core"/>
</dbReference>
<dbReference type="InterPro" id="IPR004360">
    <property type="entry name" value="Glyas_Fos-R_dOase_dom"/>
</dbReference>
<dbReference type="PROSITE" id="PS51819">
    <property type="entry name" value="VOC"/>
    <property type="match status" value="1"/>
</dbReference>
<dbReference type="Pfam" id="PF00903">
    <property type="entry name" value="Glyoxalase"/>
    <property type="match status" value="1"/>
</dbReference>
<keyword evidence="3" id="KW-1185">Reference proteome</keyword>
<gene>
    <name evidence="2" type="ORF">Rsub_03514</name>
</gene>
<dbReference type="InParanoid" id="A0A2V0NS73"/>
<dbReference type="EMBL" id="BDRX01000017">
    <property type="protein sequence ID" value="GBF90518.1"/>
    <property type="molecule type" value="Genomic_DNA"/>
</dbReference>
<dbReference type="SUPFAM" id="SSF54593">
    <property type="entry name" value="Glyoxalase/Bleomycin resistance protein/Dihydroxybiphenyl dioxygenase"/>
    <property type="match status" value="1"/>
</dbReference>
<accession>A0A2V0NS73</accession>
<dbReference type="AlphaFoldDB" id="A0A2V0NS73"/>
<dbReference type="Proteomes" id="UP000247498">
    <property type="component" value="Unassembled WGS sequence"/>
</dbReference>
<comment type="caution">
    <text evidence="2">The sequence shown here is derived from an EMBL/GenBank/DDBJ whole genome shotgun (WGS) entry which is preliminary data.</text>
</comment>
<proteinExistence type="predicted"/>
<evidence type="ECO:0000313" key="3">
    <source>
        <dbReference type="Proteomes" id="UP000247498"/>
    </source>
</evidence>
<name>A0A2V0NS73_9CHLO</name>
<dbReference type="OrthoDB" id="58795at2759"/>
<dbReference type="Gene3D" id="3.10.180.10">
    <property type="entry name" value="2,3-Dihydroxybiphenyl 1,2-Dioxygenase, domain 1"/>
    <property type="match status" value="1"/>
</dbReference>